<dbReference type="EMBL" id="CP001087">
    <property type="protein sequence ID" value="ACN16195.1"/>
    <property type="molecule type" value="Genomic_DNA"/>
</dbReference>
<accession>C0QKV5</accession>
<evidence type="ECO:0008006" key="3">
    <source>
        <dbReference type="Google" id="ProtNLM"/>
    </source>
</evidence>
<proteinExistence type="predicted"/>
<organism evidence="1 2">
    <name type="scientific">Desulforapulum autotrophicum (strain ATCC 43914 / DSM 3382 / VKM B-1955 / HRM2)</name>
    <name type="common">Desulfobacterium autotrophicum</name>
    <dbReference type="NCBI Taxonomy" id="177437"/>
    <lineage>
        <taxon>Bacteria</taxon>
        <taxon>Pseudomonadati</taxon>
        <taxon>Thermodesulfobacteriota</taxon>
        <taxon>Desulfobacteria</taxon>
        <taxon>Desulfobacterales</taxon>
        <taxon>Desulfobacteraceae</taxon>
        <taxon>Desulforapulum</taxon>
    </lineage>
</organism>
<dbReference type="HOGENOM" id="CLU_131526_4_2_7"/>
<dbReference type="Proteomes" id="UP000000442">
    <property type="component" value="Chromosome"/>
</dbReference>
<dbReference type="STRING" id="177437.HRM2_31120"/>
<evidence type="ECO:0000313" key="1">
    <source>
        <dbReference type="EMBL" id="ACN16195.1"/>
    </source>
</evidence>
<gene>
    <name evidence="1" type="ordered locus">HRM2_31120</name>
</gene>
<dbReference type="InterPro" id="IPR008769">
    <property type="entry name" value="PhaF_PhaI"/>
</dbReference>
<dbReference type="RefSeq" id="WP_015904957.1">
    <property type="nucleotide sequence ID" value="NC_012108.1"/>
</dbReference>
<keyword evidence="2" id="KW-1185">Reference proteome</keyword>
<name>C0QKV5_DESAH</name>
<protein>
    <recommendedName>
        <fullName evidence="3">Polyhydroxyalkanoate synthesis regulator phasin</fullName>
    </recommendedName>
</protein>
<dbReference type="PANTHER" id="PTHR38664">
    <property type="entry name" value="SLR0058 PROTEIN"/>
    <property type="match status" value="1"/>
</dbReference>
<reference evidence="1 2" key="1">
    <citation type="journal article" date="2009" name="Environ. Microbiol.">
        <title>Genome sequence of Desulfobacterium autotrophicum HRM2, a marine sulfate reducer oxidizing organic carbon completely to carbon dioxide.</title>
        <authorList>
            <person name="Strittmatter A.W."/>
            <person name="Liesegang H."/>
            <person name="Rabus R."/>
            <person name="Decker I."/>
            <person name="Amann J."/>
            <person name="Andres S."/>
            <person name="Henne A."/>
            <person name="Fricke W.F."/>
            <person name="Martinez-Arias R."/>
            <person name="Bartels D."/>
            <person name="Goesmann A."/>
            <person name="Krause L."/>
            <person name="Puehler A."/>
            <person name="Klenk H.P."/>
            <person name="Richter M."/>
            <person name="Schuler M."/>
            <person name="Gloeckner F.O."/>
            <person name="Meyerdierks A."/>
            <person name="Gottschalk G."/>
            <person name="Amann R."/>
        </authorList>
    </citation>
    <scope>NUCLEOTIDE SEQUENCE [LARGE SCALE GENOMIC DNA]</scope>
    <source>
        <strain evidence="2">ATCC 43914 / DSM 3382 / HRM2</strain>
    </source>
</reference>
<dbReference type="AlphaFoldDB" id="C0QKV5"/>
<dbReference type="KEGG" id="dat:HRM2_31120"/>
<evidence type="ECO:0000313" key="2">
    <source>
        <dbReference type="Proteomes" id="UP000000442"/>
    </source>
</evidence>
<dbReference type="PANTHER" id="PTHR38664:SF1">
    <property type="entry name" value="SLR0058 PROTEIN"/>
    <property type="match status" value="1"/>
</dbReference>
<sequence>MLDYMKKSFLAGVGLALRSKKEIEDLAREFAEKGKMDQQEGQKFLDDIMDRYDETVEKFDHRVESAVEKILKKTDLARRSDLVKLKKEITEIKAMLVELQAGSVDKDET</sequence>
<dbReference type="eggNOG" id="COG3937">
    <property type="taxonomic scope" value="Bacteria"/>
</dbReference>
<dbReference type="Gene3D" id="1.20.58.340">
    <property type="entry name" value="Magnesium transport protein CorA, transmembrane region"/>
    <property type="match status" value="1"/>
</dbReference>